<accession>A0A166ANQ3</accession>
<feature type="non-terminal residue" evidence="2">
    <location>
        <position position="60"/>
    </location>
</feature>
<feature type="non-terminal residue" evidence="2">
    <location>
        <position position="1"/>
    </location>
</feature>
<dbReference type="InterPro" id="IPR008906">
    <property type="entry name" value="HATC_C_dom"/>
</dbReference>
<proteinExistence type="predicted"/>
<dbReference type="PANTHER" id="PTHR47611">
    <property type="entry name" value="HAT DIMERISATION DOMAIN, C-TERMINAL"/>
    <property type="match status" value="1"/>
</dbReference>
<dbReference type="AlphaFoldDB" id="A0A166ANQ3"/>
<evidence type="ECO:0000313" key="2">
    <source>
        <dbReference type="EMBL" id="KZT35519.1"/>
    </source>
</evidence>
<dbReference type="Pfam" id="PF05699">
    <property type="entry name" value="Dimer_Tnp_hAT"/>
    <property type="match status" value="1"/>
</dbReference>
<gene>
    <name evidence="2" type="ORF">SISSUDRAFT_958739</name>
</gene>
<dbReference type="SUPFAM" id="SSF53098">
    <property type="entry name" value="Ribonuclease H-like"/>
    <property type="match status" value="1"/>
</dbReference>
<dbReference type="GO" id="GO:0046983">
    <property type="term" value="F:protein dimerization activity"/>
    <property type="evidence" value="ECO:0007669"/>
    <property type="project" value="InterPro"/>
</dbReference>
<feature type="domain" description="HAT C-terminal dimerisation" evidence="1">
    <location>
        <begin position="1"/>
        <end position="58"/>
    </location>
</feature>
<sequence>HERNFPIIANMARDYLCIPAASVSVERMFSASRHLCSDTRSSLKPETIMEAMCVKLWLKD</sequence>
<evidence type="ECO:0000313" key="3">
    <source>
        <dbReference type="Proteomes" id="UP000076798"/>
    </source>
</evidence>
<dbReference type="Proteomes" id="UP000076798">
    <property type="component" value="Unassembled WGS sequence"/>
</dbReference>
<reference evidence="2 3" key="1">
    <citation type="journal article" date="2016" name="Mol. Biol. Evol.">
        <title>Comparative Genomics of Early-Diverging Mushroom-Forming Fungi Provides Insights into the Origins of Lignocellulose Decay Capabilities.</title>
        <authorList>
            <person name="Nagy L.G."/>
            <person name="Riley R."/>
            <person name="Tritt A."/>
            <person name="Adam C."/>
            <person name="Daum C."/>
            <person name="Floudas D."/>
            <person name="Sun H."/>
            <person name="Yadav J.S."/>
            <person name="Pangilinan J."/>
            <person name="Larsson K.H."/>
            <person name="Matsuura K."/>
            <person name="Barry K."/>
            <person name="Labutti K."/>
            <person name="Kuo R."/>
            <person name="Ohm R.A."/>
            <person name="Bhattacharya S.S."/>
            <person name="Shirouzu T."/>
            <person name="Yoshinaga Y."/>
            <person name="Martin F.M."/>
            <person name="Grigoriev I.V."/>
            <person name="Hibbett D.S."/>
        </authorList>
    </citation>
    <scope>NUCLEOTIDE SEQUENCE [LARGE SCALE GENOMIC DNA]</scope>
    <source>
        <strain evidence="2 3">HHB10207 ss-3</strain>
    </source>
</reference>
<name>A0A166ANQ3_9AGAM</name>
<dbReference type="InterPro" id="IPR012337">
    <property type="entry name" value="RNaseH-like_sf"/>
</dbReference>
<evidence type="ECO:0000259" key="1">
    <source>
        <dbReference type="Pfam" id="PF05699"/>
    </source>
</evidence>
<dbReference type="PANTHER" id="PTHR47611:SF1">
    <property type="entry name" value="CCHC-TYPE DOMAIN-CONTAINING PROTEIN"/>
    <property type="match status" value="1"/>
</dbReference>
<keyword evidence="3" id="KW-1185">Reference proteome</keyword>
<dbReference type="EMBL" id="KV428137">
    <property type="protein sequence ID" value="KZT35519.1"/>
    <property type="molecule type" value="Genomic_DNA"/>
</dbReference>
<organism evidence="2 3">
    <name type="scientific">Sistotremastrum suecicum HHB10207 ss-3</name>
    <dbReference type="NCBI Taxonomy" id="1314776"/>
    <lineage>
        <taxon>Eukaryota</taxon>
        <taxon>Fungi</taxon>
        <taxon>Dikarya</taxon>
        <taxon>Basidiomycota</taxon>
        <taxon>Agaricomycotina</taxon>
        <taxon>Agaricomycetes</taxon>
        <taxon>Sistotremastrales</taxon>
        <taxon>Sistotremastraceae</taxon>
        <taxon>Sistotremastrum</taxon>
    </lineage>
</organism>
<protein>
    <recommendedName>
        <fullName evidence="1">HAT C-terminal dimerisation domain-containing protein</fullName>
    </recommendedName>
</protein>
<dbReference type="STRING" id="1314776.A0A166ANQ3"/>
<dbReference type="OrthoDB" id="3264316at2759"/>